<keyword evidence="7" id="KW-1185">Reference proteome</keyword>
<dbReference type="RefSeq" id="WP_062148348.1">
    <property type="nucleotide sequence ID" value="NZ_CP013002.1"/>
</dbReference>
<sequence length="172" mass="18791">MTLSIIVLGLVTVQRLGELVLANHNTRQLMARGGVETGAGHYPIIVILHAAWLAGLWLLAWDRPTNLPLLTIFIALQLARVWVIATLGDRWTTRIITLPGADLVRRGPYRFVSHPNYLVVAAEIAVLPLTFGLVGFAVLFSILNAAVLWVRIRSEGRALVSASEDVLGTPMV</sequence>
<dbReference type="InterPro" id="IPR007269">
    <property type="entry name" value="ICMT_MeTrfase"/>
</dbReference>
<evidence type="ECO:0000313" key="6">
    <source>
        <dbReference type="EMBL" id="ALL14193.1"/>
    </source>
</evidence>
<organism evidence="6 7">
    <name type="scientific">Caulobacter henricii</name>
    <dbReference type="NCBI Taxonomy" id="69395"/>
    <lineage>
        <taxon>Bacteria</taxon>
        <taxon>Pseudomonadati</taxon>
        <taxon>Pseudomonadota</taxon>
        <taxon>Alphaproteobacteria</taxon>
        <taxon>Caulobacterales</taxon>
        <taxon>Caulobacteraceae</taxon>
        <taxon>Caulobacter</taxon>
    </lineage>
</organism>
<dbReference type="GO" id="GO:0004671">
    <property type="term" value="F:protein C-terminal S-isoprenylcysteine carboxyl O-methyltransferase activity"/>
    <property type="evidence" value="ECO:0007669"/>
    <property type="project" value="InterPro"/>
</dbReference>
<evidence type="ECO:0000313" key="7">
    <source>
        <dbReference type="Proteomes" id="UP000056905"/>
    </source>
</evidence>
<evidence type="ECO:0000256" key="3">
    <source>
        <dbReference type="ARBA" id="ARBA00022989"/>
    </source>
</evidence>
<dbReference type="Pfam" id="PF04140">
    <property type="entry name" value="ICMT"/>
    <property type="match status" value="1"/>
</dbReference>
<evidence type="ECO:0008006" key="8">
    <source>
        <dbReference type="Google" id="ProtNLM"/>
    </source>
</evidence>
<keyword evidence="4 5" id="KW-0472">Membrane</keyword>
<name>A0A0P0P208_9CAUL</name>
<feature type="transmembrane region" description="Helical" evidence="5">
    <location>
        <begin position="67"/>
        <end position="85"/>
    </location>
</feature>
<evidence type="ECO:0000256" key="4">
    <source>
        <dbReference type="ARBA" id="ARBA00023136"/>
    </source>
</evidence>
<evidence type="ECO:0000256" key="1">
    <source>
        <dbReference type="ARBA" id="ARBA00004141"/>
    </source>
</evidence>
<dbReference type="AlphaFoldDB" id="A0A0P0P208"/>
<gene>
    <name evidence="6" type="ORF">AQ619_13055</name>
</gene>
<accession>A0A0P0P208</accession>
<protein>
    <recommendedName>
        <fullName evidence="8">Isoprenylcysteine carboxyl methyltransferase</fullName>
    </recommendedName>
</protein>
<feature type="transmembrane region" description="Helical" evidence="5">
    <location>
        <begin position="117"/>
        <end position="150"/>
    </location>
</feature>
<dbReference type="GO" id="GO:0016020">
    <property type="term" value="C:membrane"/>
    <property type="evidence" value="ECO:0007669"/>
    <property type="project" value="UniProtKB-SubCell"/>
</dbReference>
<dbReference type="OrthoDB" id="7203053at2"/>
<dbReference type="EMBL" id="CP013002">
    <property type="protein sequence ID" value="ALL14193.1"/>
    <property type="molecule type" value="Genomic_DNA"/>
</dbReference>
<dbReference type="Proteomes" id="UP000056905">
    <property type="component" value="Chromosome"/>
</dbReference>
<evidence type="ECO:0000256" key="5">
    <source>
        <dbReference type="SAM" id="Phobius"/>
    </source>
</evidence>
<dbReference type="STRING" id="69395.AQ619_13055"/>
<proteinExistence type="predicted"/>
<comment type="subcellular location">
    <subcellularLocation>
        <location evidence="1">Membrane</location>
        <topology evidence="1">Multi-pass membrane protein</topology>
    </subcellularLocation>
</comment>
<evidence type="ECO:0000256" key="2">
    <source>
        <dbReference type="ARBA" id="ARBA00022692"/>
    </source>
</evidence>
<feature type="transmembrane region" description="Helical" evidence="5">
    <location>
        <begin position="41"/>
        <end position="60"/>
    </location>
</feature>
<keyword evidence="2 5" id="KW-0812">Transmembrane</keyword>
<dbReference type="Gene3D" id="1.20.120.1630">
    <property type="match status" value="1"/>
</dbReference>
<keyword evidence="3 5" id="KW-1133">Transmembrane helix</keyword>
<reference evidence="6 7" key="1">
    <citation type="submission" date="2015-10" db="EMBL/GenBank/DDBJ databases">
        <title>Conservation of the essential genome among Caulobacter and Brevundimonas species.</title>
        <authorList>
            <person name="Scott D."/>
            <person name="Ely B."/>
        </authorList>
    </citation>
    <scope>NUCLEOTIDE SEQUENCE [LARGE SCALE GENOMIC DNA]</scope>
    <source>
        <strain evidence="6 7">CB4</strain>
    </source>
</reference>
<dbReference type="KEGG" id="chq:AQ619_13055"/>